<dbReference type="SUPFAM" id="SSF53098">
    <property type="entry name" value="Ribonuclease H-like"/>
    <property type="match status" value="1"/>
</dbReference>
<keyword evidence="2" id="KW-1185">Reference proteome</keyword>
<evidence type="ECO:0000313" key="3">
    <source>
        <dbReference type="WBParaSite" id="jg6235"/>
    </source>
</evidence>
<sequence length="89" mass="9849">MDPSNVESSQYCIVCGRRSTQVMGKYAKDVCEDIAILALEVFSIPAMSAPIERIFSQAGLASSKHRNRTSFDLLNSPLVVYCNVYSKNL</sequence>
<dbReference type="Proteomes" id="UP000887574">
    <property type="component" value="Unplaced"/>
</dbReference>
<organism evidence="2 3">
    <name type="scientific">Ditylenchus dipsaci</name>
    <dbReference type="NCBI Taxonomy" id="166011"/>
    <lineage>
        <taxon>Eukaryota</taxon>
        <taxon>Metazoa</taxon>
        <taxon>Ecdysozoa</taxon>
        <taxon>Nematoda</taxon>
        <taxon>Chromadorea</taxon>
        <taxon>Rhabditida</taxon>
        <taxon>Tylenchina</taxon>
        <taxon>Tylenchomorpha</taxon>
        <taxon>Sphaerularioidea</taxon>
        <taxon>Anguinidae</taxon>
        <taxon>Anguininae</taxon>
        <taxon>Ditylenchus</taxon>
    </lineage>
</organism>
<dbReference type="GO" id="GO:0046983">
    <property type="term" value="F:protein dimerization activity"/>
    <property type="evidence" value="ECO:0007669"/>
    <property type="project" value="InterPro"/>
</dbReference>
<accession>A0A915EK73</accession>
<name>A0A915EK73_9BILA</name>
<dbReference type="AlphaFoldDB" id="A0A915EK73"/>
<dbReference type="WBParaSite" id="jg6235">
    <property type="protein sequence ID" value="jg6235"/>
    <property type="gene ID" value="jg6235"/>
</dbReference>
<evidence type="ECO:0000313" key="2">
    <source>
        <dbReference type="Proteomes" id="UP000887574"/>
    </source>
</evidence>
<dbReference type="InterPro" id="IPR008906">
    <property type="entry name" value="HATC_C_dom"/>
</dbReference>
<protein>
    <submittedName>
        <fullName evidence="3">HAT C-terminal dimerisation domain-containing protein</fullName>
    </submittedName>
</protein>
<proteinExistence type="predicted"/>
<feature type="domain" description="HAT C-terminal dimerisation" evidence="1">
    <location>
        <begin position="34"/>
        <end position="73"/>
    </location>
</feature>
<evidence type="ECO:0000259" key="1">
    <source>
        <dbReference type="Pfam" id="PF05699"/>
    </source>
</evidence>
<reference evidence="3" key="1">
    <citation type="submission" date="2022-11" db="UniProtKB">
        <authorList>
            <consortium name="WormBaseParasite"/>
        </authorList>
    </citation>
    <scope>IDENTIFICATION</scope>
</reference>
<dbReference type="Pfam" id="PF05699">
    <property type="entry name" value="Dimer_Tnp_hAT"/>
    <property type="match status" value="1"/>
</dbReference>
<dbReference type="InterPro" id="IPR012337">
    <property type="entry name" value="RNaseH-like_sf"/>
</dbReference>